<name>A0A9P9JU33_FUSRE</name>
<keyword evidence="4" id="KW-1185">Reference proteome</keyword>
<comment type="caution">
    <text evidence="3">The sequence shown here is derived from an EMBL/GenBank/DDBJ whole genome shotgun (WGS) entry which is preliminary data.</text>
</comment>
<dbReference type="AlphaFoldDB" id="A0A9P9JU33"/>
<sequence>MASSKANLSKRGEVFATPTSKMPMLDVVSDLWHPEANPDGYISLGVAENTLMHKELTQHITENFSVDSHALTAGDGFTGSHRLRNTLASFISRHFSPYEQVIKDQVIVTSGVGQAIELSGFALCDKGDGVLLARPHYGNFPIDLGYRVEAKIVGVSFGDIDPFSVETVAAYEKALEEAEKQGIRVRVFLLCNPHNPLGRCYTPEVLKAYMQFCQKHSLHLISDEVYALSVWENPEAPNAPGFTSALAIDPDGLIDRDLIHVLWGMGKDFGSCGIRIGCLISRNEAFLRACEANSYFSGPSSLADLATARVLDDDAFIESYVKTNRLRLAENYTLTTKFLESHQIPYKKGSNAGLFVWADLFQPLRAPVDATLQIQEEYREDSGKALRTLEASLQETLLKHKIFLALGADFGSDIPGWFRIVFAHDGRYLHLGLERMMEAVEAFRGQLEGDYDIKGATAEIAKV</sequence>
<organism evidence="3 4">
    <name type="scientific">Fusarium redolens</name>
    <dbReference type="NCBI Taxonomy" id="48865"/>
    <lineage>
        <taxon>Eukaryota</taxon>
        <taxon>Fungi</taxon>
        <taxon>Dikarya</taxon>
        <taxon>Ascomycota</taxon>
        <taxon>Pezizomycotina</taxon>
        <taxon>Sordariomycetes</taxon>
        <taxon>Hypocreomycetidae</taxon>
        <taxon>Hypocreales</taxon>
        <taxon>Nectriaceae</taxon>
        <taxon>Fusarium</taxon>
        <taxon>Fusarium redolens species complex</taxon>
    </lineage>
</organism>
<dbReference type="GeneID" id="70218904"/>
<proteinExistence type="predicted"/>
<dbReference type="OrthoDB" id="7042322at2759"/>
<dbReference type="EMBL" id="JAGMUX010000027">
    <property type="protein sequence ID" value="KAH7222605.1"/>
    <property type="molecule type" value="Genomic_DNA"/>
</dbReference>
<dbReference type="SUPFAM" id="SSF53383">
    <property type="entry name" value="PLP-dependent transferases"/>
    <property type="match status" value="1"/>
</dbReference>
<dbReference type="GO" id="GO:0008483">
    <property type="term" value="F:transaminase activity"/>
    <property type="evidence" value="ECO:0007669"/>
    <property type="project" value="TreeGrafter"/>
</dbReference>
<dbReference type="Pfam" id="PF00155">
    <property type="entry name" value="Aminotran_1_2"/>
    <property type="match status" value="1"/>
</dbReference>
<dbReference type="InterPro" id="IPR015424">
    <property type="entry name" value="PyrdxlP-dep_Trfase"/>
</dbReference>
<dbReference type="CDD" id="cd00609">
    <property type="entry name" value="AAT_like"/>
    <property type="match status" value="1"/>
</dbReference>
<keyword evidence="1" id="KW-0663">Pyridoxal phosphate</keyword>
<dbReference type="Proteomes" id="UP000720189">
    <property type="component" value="Unassembled WGS sequence"/>
</dbReference>
<evidence type="ECO:0000313" key="4">
    <source>
        <dbReference type="Proteomes" id="UP000720189"/>
    </source>
</evidence>
<dbReference type="PRINTS" id="PR00753">
    <property type="entry name" value="ACCSYNTHASE"/>
</dbReference>
<dbReference type="RefSeq" id="XP_046042228.1">
    <property type="nucleotide sequence ID" value="XM_046188950.1"/>
</dbReference>
<evidence type="ECO:0000259" key="2">
    <source>
        <dbReference type="Pfam" id="PF00155"/>
    </source>
</evidence>
<reference evidence="3" key="1">
    <citation type="journal article" date="2021" name="Nat. Commun.">
        <title>Genetic determinants of endophytism in the Arabidopsis root mycobiome.</title>
        <authorList>
            <person name="Mesny F."/>
            <person name="Miyauchi S."/>
            <person name="Thiergart T."/>
            <person name="Pickel B."/>
            <person name="Atanasova L."/>
            <person name="Karlsson M."/>
            <person name="Huettel B."/>
            <person name="Barry K.W."/>
            <person name="Haridas S."/>
            <person name="Chen C."/>
            <person name="Bauer D."/>
            <person name="Andreopoulos W."/>
            <person name="Pangilinan J."/>
            <person name="LaButti K."/>
            <person name="Riley R."/>
            <person name="Lipzen A."/>
            <person name="Clum A."/>
            <person name="Drula E."/>
            <person name="Henrissat B."/>
            <person name="Kohler A."/>
            <person name="Grigoriev I.V."/>
            <person name="Martin F.M."/>
            <person name="Hacquard S."/>
        </authorList>
    </citation>
    <scope>NUCLEOTIDE SEQUENCE</scope>
    <source>
        <strain evidence="3">MPI-CAGE-AT-0023</strain>
    </source>
</reference>
<dbReference type="Gene3D" id="3.90.1150.10">
    <property type="entry name" value="Aspartate Aminotransferase, domain 1"/>
    <property type="match status" value="1"/>
</dbReference>
<accession>A0A9P9JU33</accession>
<dbReference type="InterPro" id="IPR050478">
    <property type="entry name" value="Ethylene_sulfur-biosynth"/>
</dbReference>
<dbReference type="InterPro" id="IPR015422">
    <property type="entry name" value="PyrdxlP-dep_Trfase_small"/>
</dbReference>
<dbReference type="Gene3D" id="3.40.640.10">
    <property type="entry name" value="Type I PLP-dependent aspartate aminotransferase-like (Major domain)"/>
    <property type="match status" value="1"/>
</dbReference>
<evidence type="ECO:0000256" key="1">
    <source>
        <dbReference type="ARBA" id="ARBA00022898"/>
    </source>
</evidence>
<dbReference type="GO" id="GO:0030170">
    <property type="term" value="F:pyridoxal phosphate binding"/>
    <property type="evidence" value="ECO:0007669"/>
    <property type="project" value="InterPro"/>
</dbReference>
<protein>
    <submittedName>
        <fullName evidence="3">Pyridoxal phosphate-dependent transferase</fullName>
    </submittedName>
</protein>
<keyword evidence="3" id="KW-0808">Transferase</keyword>
<evidence type="ECO:0000313" key="3">
    <source>
        <dbReference type="EMBL" id="KAH7222605.1"/>
    </source>
</evidence>
<feature type="domain" description="Aminotransferase class I/classII large" evidence="2">
    <location>
        <begin position="41"/>
        <end position="426"/>
    </location>
</feature>
<dbReference type="PANTHER" id="PTHR43795">
    <property type="entry name" value="BIFUNCTIONAL ASPARTATE AMINOTRANSFERASE AND GLUTAMATE/ASPARTATE-PREPHENATE AMINOTRANSFERASE-RELATED"/>
    <property type="match status" value="1"/>
</dbReference>
<dbReference type="InterPro" id="IPR015421">
    <property type="entry name" value="PyrdxlP-dep_Trfase_major"/>
</dbReference>
<dbReference type="GO" id="GO:0006520">
    <property type="term" value="P:amino acid metabolic process"/>
    <property type="evidence" value="ECO:0007669"/>
    <property type="project" value="TreeGrafter"/>
</dbReference>
<dbReference type="PANTHER" id="PTHR43795:SF63">
    <property type="entry name" value="PUTATIVE (AFU_ORTHOLOGUE AFUA_4G00630)-RELATED"/>
    <property type="match status" value="1"/>
</dbReference>
<gene>
    <name evidence="3" type="ORF">BKA55DRAFT_527793</name>
</gene>
<dbReference type="InterPro" id="IPR004839">
    <property type="entry name" value="Aminotransferase_I/II_large"/>
</dbReference>